<accession>A0A396S1N8</accession>
<dbReference type="AlphaFoldDB" id="A0A396S1N8"/>
<evidence type="ECO:0000313" key="3">
    <source>
        <dbReference type="Proteomes" id="UP000265745"/>
    </source>
</evidence>
<evidence type="ECO:0000313" key="2">
    <source>
        <dbReference type="EMBL" id="RHW20663.1"/>
    </source>
</evidence>
<dbReference type="Proteomes" id="UP000265745">
    <property type="component" value="Unassembled WGS sequence"/>
</dbReference>
<proteinExistence type="predicted"/>
<feature type="transmembrane region" description="Helical" evidence="1">
    <location>
        <begin position="20"/>
        <end position="44"/>
    </location>
</feature>
<protein>
    <submittedName>
        <fullName evidence="2">Uncharacterized protein</fullName>
    </submittedName>
</protein>
<reference evidence="2 3" key="1">
    <citation type="submission" date="2018-06" db="EMBL/GenBank/DDBJ databases">
        <title>Pseudomonas jilinensis sp. nov., isolated from the production water of Jilin Oilfield in China.</title>
        <authorList>
            <person name="Wang J."/>
        </authorList>
    </citation>
    <scope>NUCLEOTIDE SEQUENCE [LARGE SCALE GENOMIC DNA]</scope>
    <source>
        <strain evidence="2 3">JS15-10A1</strain>
    </source>
</reference>
<name>A0A396S1N8_9PSED</name>
<organism evidence="2 3">
    <name type="scientific">Pseudomonas jilinensis</name>
    <dbReference type="NCBI Taxonomy" id="2078689"/>
    <lineage>
        <taxon>Bacteria</taxon>
        <taxon>Pseudomonadati</taxon>
        <taxon>Pseudomonadota</taxon>
        <taxon>Gammaproteobacteria</taxon>
        <taxon>Pseudomonadales</taxon>
        <taxon>Pseudomonadaceae</taxon>
        <taxon>Pseudomonas</taxon>
    </lineage>
</organism>
<evidence type="ECO:0000256" key="1">
    <source>
        <dbReference type="SAM" id="Phobius"/>
    </source>
</evidence>
<keyword evidence="1" id="KW-0812">Transmembrane</keyword>
<keyword evidence="1" id="KW-1133">Transmembrane helix</keyword>
<keyword evidence="1" id="KW-0472">Membrane</keyword>
<keyword evidence="3" id="KW-1185">Reference proteome</keyword>
<feature type="non-terminal residue" evidence="2">
    <location>
        <position position="65"/>
    </location>
</feature>
<dbReference type="EMBL" id="QJSA01000010">
    <property type="protein sequence ID" value="RHW20663.1"/>
    <property type="molecule type" value="Genomic_DNA"/>
</dbReference>
<comment type="caution">
    <text evidence="2">The sequence shown here is derived from an EMBL/GenBank/DDBJ whole genome shotgun (WGS) entry which is preliminary data.</text>
</comment>
<gene>
    <name evidence="2" type="ORF">C2846_11640</name>
</gene>
<sequence>MTVEVGAYFVLSQWRLRGAYFVRFAVAVEGEAYSACFAMAVVWVRRTSYVSPRRLRATAPTVPVI</sequence>